<dbReference type="AlphaFoldDB" id="A0AAW5REE0"/>
<dbReference type="Gene3D" id="3.40.50.10400">
    <property type="entry name" value="Hypothetical protein PA1492"/>
    <property type="match status" value="1"/>
</dbReference>
<evidence type="ECO:0000313" key="2">
    <source>
        <dbReference type="Proteomes" id="UP001208651"/>
    </source>
</evidence>
<gene>
    <name evidence="1" type="ORF">LZT28_02175</name>
</gene>
<dbReference type="RefSeq" id="WP_048824635.1">
    <property type="nucleotide sequence ID" value="NZ_CAWMGL010000047.1"/>
</dbReference>
<dbReference type="InterPro" id="IPR025518">
    <property type="entry name" value="DUF4406"/>
</dbReference>
<dbReference type="EMBL" id="JAJVCY010000002">
    <property type="protein sequence ID" value="MCV3287066.1"/>
    <property type="molecule type" value="Genomic_DNA"/>
</dbReference>
<dbReference type="Pfam" id="PF14359">
    <property type="entry name" value="DUF4406"/>
    <property type="match status" value="1"/>
</dbReference>
<proteinExistence type="predicted"/>
<accession>A0AAW5REE0</accession>
<name>A0AAW5REE0_AERME</name>
<comment type="caution">
    <text evidence="1">The sequence shown here is derived from an EMBL/GenBank/DDBJ whole genome shotgun (WGS) entry which is preliminary data.</text>
</comment>
<evidence type="ECO:0000313" key="1">
    <source>
        <dbReference type="EMBL" id="MCV3287066.1"/>
    </source>
</evidence>
<dbReference type="SUPFAM" id="SSF52309">
    <property type="entry name" value="N-(deoxy)ribosyltransferase-like"/>
    <property type="match status" value="1"/>
</dbReference>
<reference evidence="1" key="1">
    <citation type="submission" date="2022-01" db="EMBL/GenBank/DDBJ databases">
        <title>Comparison of Fish pathogen Aeromonas spp.</title>
        <authorList>
            <person name="Dubey S."/>
            <person name="Sorum H."/>
            <person name="Munangandu H.M."/>
        </authorList>
    </citation>
    <scope>NUCLEOTIDE SEQUENCE</scope>
    <source>
        <strain evidence="1">SD/21-15</strain>
    </source>
</reference>
<protein>
    <submittedName>
        <fullName evidence="1">DUF4406 domain-containing protein</fullName>
    </submittedName>
</protein>
<organism evidence="1 2">
    <name type="scientific">Aeromonas media</name>
    <dbReference type="NCBI Taxonomy" id="651"/>
    <lineage>
        <taxon>Bacteria</taxon>
        <taxon>Pseudomonadati</taxon>
        <taxon>Pseudomonadota</taxon>
        <taxon>Gammaproteobacteria</taxon>
        <taxon>Aeromonadales</taxon>
        <taxon>Aeromonadaceae</taxon>
        <taxon>Aeromonas</taxon>
    </lineage>
</organism>
<sequence>MTVKPKELNERGLIDLAGVKVYVAGPMTGLPQFNRPAFFAAEAYLQGQGARVMNPAVLPDGWEHDAYMRIAIPMLMECEAVAFLPGWQQSKGARQEFTRAHAFGLVLLQLDVEEIPLGLLVRQHLPLMV</sequence>
<dbReference type="Proteomes" id="UP001208651">
    <property type="component" value="Unassembled WGS sequence"/>
</dbReference>